<evidence type="ECO:0000259" key="5">
    <source>
        <dbReference type="Pfam" id="PF22780"/>
    </source>
</evidence>
<dbReference type="SUPFAM" id="SSF51905">
    <property type="entry name" value="FAD/NAD(P)-binding domain"/>
    <property type="match status" value="1"/>
</dbReference>
<dbReference type="Gene3D" id="2.40.30.10">
    <property type="entry name" value="Translation factors"/>
    <property type="match status" value="1"/>
</dbReference>
<proteinExistence type="predicted"/>
<keyword evidence="2" id="KW-0285">Flavoprotein</keyword>
<dbReference type="RefSeq" id="WP_134077318.1">
    <property type="nucleotide sequence ID" value="NZ_SOEB01000004.1"/>
</dbReference>
<dbReference type="Gene3D" id="3.50.50.60">
    <property type="entry name" value="FAD/NAD(P)-binding domain"/>
    <property type="match status" value="1"/>
</dbReference>
<sequence>MSDRAGMQEAAPEQAAERLPALVVGAGPAGLMAAEALGAAGVPVVIAEALAAPARKFLMAGKSGLNLTRAEPFEPFLAAYAEAAPRLRPMLEAFGPGEVCRWAEGLGQPVFAGSTGRVFPTAMKASPLLRAWLGRLAGQGAQLRRRWHWGGWDGDASVFETPEGPRRMAAGVTILAFGGASWARLGSTGAWAGPLAQAGLPLAPFAPANVELKVDWSGPMARHFGLPVKGVALRAGAGPWHRGEFVISARGLEGGGIYALSRPLRDGAPLVADLLPDRTPDWVADRLSRPRGKASLSNHLRKALGLDPARLALLMEFGRPLPEGPALAARIKALPIAHAGPRPIDEAISTAGGLMWEALDPDLMLTARPGTFAAGEMLDWEAPTGGYLLTACLATGRWAGQAAARRLAR</sequence>
<dbReference type="Gene3D" id="1.10.8.260">
    <property type="entry name" value="HI0933 insert domain-like"/>
    <property type="match status" value="1"/>
</dbReference>
<dbReference type="PANTHER" id="PTHR42887">
    <property type="entry name" value="OS12G0638800 PROTEIN"/>
    <property type="match status" value="1"/>
</dbReference>
<dbReference type="InterPro" id="IPR057661">
    <property type="entry name" value="RsdA/BaiN/AoA(So)_Rossmann"/>
</dbReference>
<dbReference type="Pfam" id="PF22780">
    <property type="entry name" value="HI0933_like_1st"/>
    <property type="match status" value="1"/>
</dbReference>
<dbReference type="Proteomes" id="UP000295484">
    <property type="component" value="Unassembled WGS sequence"/>
</dbReference>
<feature type="domain" description="RsdA/BaiN/AoA(So)-like insert" evidence="5">
    <location>
        <begin position="207"/>
        <end position="349"/>
    </location>
</feature>
<accession>A0A4R8G8V8</accession>
<evidence type="ECO:0000313" key="7">
    <source>
        <dbReference type="Proteomes" id="UP000295484"/>
    </source>
</evidence>
<keyword evidence="3" id="KW-0274">FAD</keyword>
<evidence type="ECO:0000256" key="1">
    <source>
        <dbReference type="ARBA" id="ARBA00001974"/>
    </source>
</evidence>
<dbReference type="InterPro" id="IPR036188">
    <property type="entry name" value="FAD/NAD-bd_sf"/>
</dbReference>
<dbReference type="Pfam" id="PF03486">
    <property type="entry name" value="HI0933_like"/>
    <property type="match status" value="1"/>
</dbReference>
<dbReference type="InterPro" id="IPR022460">
    <property type="entry name" value="Flavoprotein_PP4765"/>
</dbReference>
<gene>
    <name evidence="6" type="ORF">EV657_10492</name>
</gene>
<reference evidence="6 7" key="1">
    <citation type="submission" date="2019-03" db="EMBL/GenBank/DDBJ databases">
        <title>Genomic Encyclopedia of Type Strains, Phase IV (KMG-IV): sequencing the most valuable type-strain genomes for metagenomic binning, comparative biology and taxonomic classification.</title>
        <authorList>
            <person name="Goeker M."/>
        </authorList>
    </citation>
    <scope>NUCLEOTIDE SEQUENCE [LARGE SCALE GENOMIC DNA]</scope>
    <source>
        <strain evidence="6 7">JA181</strain>
    </source>
</reference>
<dbReference type="InterPro" id="IPR023166">
    <property type="entry name" value="BaiN-like_dom_sf"/>
</dbReference>
<evidence type="ECO:0000256" key="3">
    <source>
        <dbReference type="ARBA" id="ARBA00022827"/>
    </source>
</evidence>
<evidence type="ECO:0000313" key="6">
    <source>
        <dbReference type="EMBL" id="TDX31896.1"/>
    </source>
</evidence>
<comment type="cofactor">
    <cofactor evidence="1">
        <name>FAD</name>
        <dbReference type="ChEBI" id="CHEBI:57692"/>
    </cofactor>
</comment>
<dbReference type="InterPro" id="IPR004792">
    <property type="entry name" value="BaiN-like"/>
</dbReference>
<dbReference type="SUPFAM" id="SSF160996">
    <property type="entry name" value="HI0933 insert domain-like"/>
    <property type="match status" value="1"/>
</dbReference>
<dbReference type="NCBIfam" id="TIGR00275">
    <property type="entry name" value="aminoacetone oxidase family FAD-binding enzyme"/>
    <property type="match status" value="1"/>
</dbReference>
<dbReference type="InterPro" id="IPR055178">
    <property type="entry name" value="RsdA/BaiN/AoA(So)-like_dom"/>
</dbReference>
<feature type="domain" description="RsdA/BaiN/AoA(So)-like Rossmann fold-like" evidence="4">
    <location>
        <begin position="21"/>
        <end position="401"/>
    </location>
</feature>
<evidence type="ECO:0000259" key="4">
    <source>
        <dbReference type="Pfam" id="PF03486"/>
    </source>
</evidence>
<name>A0A4R8G8V8_9RHOB</name>
<dbReference type="NCBIfam" id="TIGR03862">
    <property type="entry name" value="flavo_PP4765"/>
    <property type="match status" value="1"/>
</dbReference>
<dbReference type="AlphaFoldDB" id="A0A4R8G8V8"/>
<evidence type="ECO:0000256" key="2">
    <source>
        <dbReference type="ARBA" id="ARBA00022630"/>
    </source>
</evidence>
<organism evidence="6 7">
    <name type="scientific">Rhodovulum visakhapatnamense</name>
    <dbReference type="NCBI Taxonomy" id="364297"/>
    <lineage>
        <taxon>Bacteria</taxon>
        <taxon>Pseudomonadati</taxon>
        <taxon>Pseudomonadota</taxon>
        <taxon>Alphaproteobacteria</taxon>
        <taxon>Rhodobacterales</taxon>
        <taxon>Paracoccaceae</taxon>
        <taxon>Rhodovulum</taxon>
    </lineage>
</organism>
<protein>
    <recommendedName>
        <fullName evidence="8">NAD(FAD)-utilizing dehydrogenase</fullName>
    </recommendedName>
</protein>
<evidence type="ECO:0008006" key="8">
    <source>
        <dbReference type="Google" id="ProtNLM"/>
    </source>
</evidence>
<dbReference type="PANTHER" id="PTHR42887:SF1">
    <property type="entry name" value="BLR3961 PROTEIN"/>
    <property type="match status" value="1"/>
</dbReference>
<dbReference type="EMBL" id="SOEB01000004">
    <property type="protein sequence ID" value="TDX31896.1"/>
    <property type="molecule type" value="Genomic_DNA"/>
</dbReference>
<comment type="caution">
    <text evidence="6">The sequence shown here is derived from an EMBL/GenBank/DDBJ whole genome shotgun (WGS) entry which is preliminary data.</text>
</comment>